<evidence type="ECO:0000313" key="1">
    <source>
        <dbReference type="EMBL" id="SJL16379.1"/>
    </source>
</evidence>
<protein>
    <submittedName>
        <fullName evidence="1">Uncharacterized protein</fullName>
    </submittedName>
</protein>
<dbReference type="Proteomes" id="UP000219338">
    <property type="component" value="Unassembled WGS sequence"/>
</dbReference>
<dbReference type="AlphaFoldDB" id="A0A284S5V1"/>
<name>A0A284S5V1_ARMOS</name>
<gene>
    <name evidence="1" type="ORF">ARMOST_19901</name>
</gene>
<sequence>MDIVNTSMLPASMVEEADLLTSTFTMSILMAVVNTPLNGLAVLARLEDATISRTRASKQPVAVKLDDDVNFFPPSLRLDTSTGPQDLMRGVGSDEAYGYKRSSMHSKMRLTDASPHGSPRPQMYDLFLPPAELLAQRLRWCSMDKTDTALMHCATACALLSRHPGSSRQDVGVEFGMQVDGKIGGLSSRWLAIRVVRCLECIFSIVDL</sequence>
<keyword evidence="2" id="KW-1185">Reference proteome</keyword>
<reference evidence="2" key="1">
    <citation type="journal article" date="2017" name="Nat. Ecol. Evol.">
        <title>Genome expansion and lineage-specific genetic innovations in the forest pathogenic fungi Armillaria.</title>
        <authorList>
            <person name="Sipos G."/>
            <person name="Prasanna A.N."/>
            <person name="Walter M.C."/>
            <person name="O'Connor E."/>
            <person name="Balint B."/>
            <person name="Krizsan K."/>
            <person name="Kiss B."/>
            <person name="Hess J."/>
            <person name="Varga T."/>
            <person name="Slot J."/>
            <person name="Riley R."/>
            <person name="Boka B."/>
            <person name="Rigling D."/>
            <person name="Barry K."/>
            <person name="Lee J."/>
            <person name="Mihaltcheva S."/>
            <person name="LaButti K."/>
            <person name="Lipzen A."/>
            <person name="Waldron R."/>
            <person name="Moloney N.M."/>
            <person name="Sperisen C."/>
            <person name="Kredics L."/>
            <person name="Vagvoelgyi C."/>
            <person name="Patrignani A."/>
            <person name="Fitzpatrick D."/>
            <person name="Nagy I."/>
            <person name="Doyle S."/>
            <person name="Anderson J.B."/>
            <person name="Grigoriev I.V."/>
            <person name="Gueldener U."/>
            <person name="Muensterkoetter M."/>
            <person name="Nagy L.G."/>
        </authorList>
    </citation>
    <scope>NUCLEOTIDE SEQUENCE [LARGE SCALE GENOMIC DNA]</scope>
    <source>
        <strain evidence="2">C18/9</strain>
    </source>
</reference>
<organism evidence="1 2">
    <name type="scientific">Armillaria ostoyae</name>
    <name type="common">Armillaria root rot fungus</name>
    <dbReference type="NCBI Taxonomy" id="47428"/>
    <lineage>
        <taxon>Eukaryota</taxon>
        <taxon>Fungi</taxon>
        <taxon>Dikarya</taxon>
        <taxon>Basidiomycota</taxon>
        <taxon>Agaricomycotina</taxon>
        <taxon>Agaricomycetes</taxon>
        <taxon>Agaricomycetidae</taxon>
        <taxon>Agaricales</taxon>
        <taxon>Marasmiineae</taxon>
        <taxon>Physalacriaceae</taxon>
        <taxon>Armillaria</taxon>
    </lineage>
</organism>
<dbReference type="OrthoDB" id="10584327at2759"/>
<accession>A0A284S5V1</accession>
<dbReference type="EMBL" id="FUEG01000034">
    <property type="protein sequence ID" value="SJL16379.1"/>
    <property type="molecule type" value="Genomic_DNA"/>
</dbReference>
<proteinExistence type="predicted"/>
<evidence type="ECO:0000313" key="2">
    <source>
        <dbReference type="Proteomes" id="UP000219338"/>
    </source>
</evidence>